<dbReference type="Proteomes" id="UP001485043">
    <property type="component" value="Unassembled WGS sequence"/>
</dbReference>
<dbReference type="InterPro" id="IPR012913">
    <property type="entry name" value="OS9-like_dom"/>
</dbReference>
<sequence length="534" mass="57244">MNGYGLVSSAGPFQQSAYDTKVRERWAGLQIDGESSVLDEAVMGPAAGLVQCRVCHALAVHAWDLAMAWVHMGRLDSLPLPLMRHLKLFADSEVHEQVLKKVTVRKQALQTVPGMQLPADALGIALVPSPRQPNEPLTPFEIQAVQHAAGELLAIDTASQTGLGSGLLDATMAAATAYAGQLQAELGSPPGTGLDPRTVLAPEGQAPDGVTCLDHHHKCSHWASQGECEANPGWMVGGQSTLSRNKGHCRLSCGTCLPSISSGLEGEALQRMQGSSGMLLEALMKAACSPLTSCKIHGELLLQPGAPGAAQHRMAADAASAPSGQSSPTSYIDMPDQSFDPTRAVQATVYDQQVEADFLHERSDGQLDLLELEQDMARILGQSCTYVSAGWWTYELCYLRSVRQLHVSSAGVPDQVHLIGSFDGKQTVQQSRRPAVALLERQDWLPGMTAAQPSLQHVYTGGTECNTVTSSGKPQRILRSALVKVACSPDGHPHLLVREPEQCGYDLVLYSPTACNVEELQPSQQRLSQKHQEL</sequence>
<dbReference type="PANTHER" id="PTHR15414:SF0">
    <property type="entry name" value="ENDOPLASMIC RETICULUM LECTIN 1"/>
    <property type="match status" value="1"/>
</dbReference>
<evidence type="ECO:0000259" key="7">
    <source>
        <dbReference type="PROSITE" id="PS51914"/>
    </source>
</evidence>
<keyword evidence="3" id="KW-0256">Endoplasmic reticulum</keyword>
<dbReference type="EMBL" id="JALJOV010002133">
    <property type="protein sequence ID" value="KAK9834104.1"/>
    <property type="molecule type" value="Genomic_DNA"/>
</dbReference>
<dbReference type="PROSITE" id="PS51670">
    <property type="entry name" value="SHKT"/>
    <property type="match status" value="1"/>
</dbReference>
<proteinExistence type="predicted"/>
<dbReference type="Gene3D" id="2.70.130.10">
    <property type="entry name" value="Mannose-6-phosphate receptor binding domain"/>
    <property type="match status" value="1"/>
</dbReference>
<dbReference type="GO" id="GO:0030970">
    <property type="term" value="P:retrograde protein transport, ER to cytosol"/>
    <property type="evidence" value="ECO:0007669"/>
    <property type="project" value="TreeGrafter"/>
</dbReference>
<dbReference type="InterPro" id="IPR009011">
    <property type="entry name" value="Man6P_isomerase_rcpt-bd_dom_sf"/>
</dbReference>
<feature type="domain" description="MRH" evidence="7">
    <location>
        <begin position="382"/>
        <end position="517"/>
    </location>
</feature>
<dbReference type="GO" id="GO:0005788">
    <property type="term" value="C:endoplasmic reticulum lumen"/>
    <property type="evidence" value="ECO:0007669"/>
    <property type="project" value="TreeGrafter"/>
</dbReference>
<evidence type="ECO:0000313" key="8">
    <source>
        <dbReference type="EMBL" id="KAK9834104.1"/>
    </source>
</evidence>
<feature type="domain" description="ShKT" evidence="6">
    <location>
        <begin position="212"/>
        <end position="256"/>
    </location>
</feature>
<evidence type="ECO:0000313" key="9">
    <source>
        <dbReference type="Proteomes" id="UP001485043"/>
    </source>
</evidence>
<evidence type="ECO:0000256" key="3">
    <source>
        <dbReference type="ARBA" id="ARBA00022824"/>
    </source>
</evidence>
<evidence type="ECO:0000259" key="6">
    <source>
        <dbReference type="PROSITE" id="PS51670"/>
    </source>
</evidence>
<dbReference type="InterPro" id="IPR045149">
    <property type="entry name" value="OS-9-like"/>
</dbReference>
<organism evidence="8 9">
    <name type="scientific">Apatococcus fuscideae</name>
    <dbReference type="NCBI Taxonomy" id="2026836"/>
    <lineage>
        <taxon>Eukaryota</taxon>
        <taxon>Viridiplantae</taxon>
        <taxon>Chlorophyta</taxon>
        <taxon>core chlorophytes</taxon>
        <taxon>Trebouxiophyceae</taxon>
        <taxon>Chlorellales</taxon>
        <taxon>Chlorellaceae</taxon>
        <taxon>Apatococcus</taxon>
    </lineage>
</organism>
<evidence type="ECO:0000256" key="5">
    <source>
        <dbReference type="SAM" id="MobiDB-lite"/>
    </source>
</evidence>
<dbReference type="PROSITE" id="PS51914">
    <property type="entry name" value="MRH"/>
    <property type="match status" value="1"/>
</dbReference>
<dbReference type="InterPro" id="IPR044865">
    <property type="entry name" value="MRH_dom"/>
</dbReference>
<reference evidence="8 9" key="1">
    <citation type="journal article" date="2024" name="Nat. Commun.">
        <title>Phylogenomics reveals the evolutionary origins of lichenization in chlorophyte algae.</title>
        <authorList>
            <person name="Puginier C."/>
            <person name="Libourel C."/>
            <person name="Otte J."/>
            <person name="Skaloud P."/>
            <person name="Haon M."/>
            <person name="Grisel S."/>
            <person name="Petersen M."/>
            <person name="Berrin J.G."/>
            <person name="Delaux P.M."/>
            <person name="Dal Grande F."/>
            <person name="Keller J."/>
        </authorList>
    </citation>
    <scope>NUCLEOTIDE SEQUENCE [LARGE SCALE GENOMIC DNA]</scope>
    <source>
        <strain evidence="8 9">SAG 2523</strain>
    </source>
</reference>
<evidence type="ECO:0000256" key="1">
    <source>
        <dbReference type="ARBA" id="ARBA00004240"/>
    </source>
</evidence>
<comment type="subcellular location">
    <subcellularLocation>
        <location evidence="1">Endoplasmic reticulum</location>
    </subcellularLocation>
</comment>
<comment type="caution">
    <text evidence="8">The sequence shown here is derived from an EMBL/GenBank/DDBJ whole genome shotgun (WGS) entry which is preliminary data.</text>
</comment>
<name>A0AAW1RK99_9CHLO</name>
<feature type="region of interest" description="Disordered" evidence="5">
    <location>
        <begin position="312"/>
        <end position="337"/>
    </location>
</feature>
<keyword evidence="9" id="KW-1185">Reference proteome</keyword>
<gene>
    <name evidence="8" type="ORF">WJX84_001823</name>
</gene>
<dbReference type="Pfam" id="PF07915">
    <property type="entry name" value="PRKCSH"/>
    <property type="match status" value="1"/>
</dbReference>
<evidence type="ECO:0000256" key="2">
    <source>
        <dbReference type="ARBA" id="ARBA00022729"/>
    </source>
</evidence>
<keyword evidence="4" id="KW-1015">Disulfide bond</keyword>
<dbReference type="SMART" id="SM00254">
    <property type="entry name" value="ShKT"/>
    <property type="match status" value="1"/>
</dbReference>
<evidence type="ECO:0008006" key="10">
    <source>
        <dbReference type="Google" id="ProtNLM"/>
    </source>
</evidence>
<dbReference type="AlphaFoldDB" id="A0AAW1RK99"/>
<keyword evidence="2" id="KW-0732">Signal</keyword>
<dbReference type="PANTHER" id="PTHR15414">
    <property type="entry name" value="OS-9-RELATED"/>
    <property type="match status" value="1"/>
</dbReference>
<dbReference type="GO" id="GO:0030968">
    <property type="term" value="P:endoplasmic reticulum unfolded protein response"/>
    <property type="evidence" value="ECO:0007669"/>
    <property type="project" value="InterPro"/>
</dbReference>
<evidence type="ECO:0000256" key="4">
    <source>
        <dbReference type="ARBA" id="ARBA00023157"/>
    </source>
</evidence>
<protein>
    <recommendedName>
        <fullName evidence="10">Protein OS-9 homolog</fullName>
    </recommendedName>
</protein>
<accession>A0AAW1RK99</accession>
<dbReference type="InterPro" id="IPR003582">
    <property type="entry name" value="ShKT_dom"/>
</dbReference>